<keyword evidence="2" id="KW-1185">Reference proteome</keyword>
<gene>
    <name evidence="1" type="ORF">CDAR_409921</name>
</gene>
<dbReference type="EMBL" id="BPLQ01013760">
    <property type="protein sequence ID" value="GIY74536.1"/>
    <property type="molecule type" value="Genomic_DNA"/>
</dbReference>
<dbReference type="Proteomes" id="UP001054837">
    <property type="component" value="Unassembled WGS sequence"/>
</dbReference>
<protein>
    <submittedName>
        <fullName evidence="1">Uncharacterized protein</fullName>
    </submittedName>
</protein>
<proteinExistence type="predicted"/>
<sequence length="269" mass="31502">MNSDEIKYSTCKAVSLYRKFVSWWTVLDATSDVLASNFQPIVHYLEVNCKSRQNFRNLKKCVTFPMNAFINSTAMVKENLTSLTQEVLNLIELSSSNTPYSEEDLLDVYDIIYELQEDLKEHFTDYFRHEIRNFNKCVKLYLLAIFSTDYVWVTFRNKVIEDLSIYSRIQHYTDFTREELTAITSLWFRGVIQNVQQANKVLWVEPSYHPRKYEEEGLTRQKPEVKQQKRKGLEKFAAKDSGGVAKPESVSVASLSRTSLNCMILFFKN</sequence>
<evidence type="ECO:0000313" key="2">
    <source>
        <dbReference type="Proteomes" id="UP001054837"/>
    </source>
</evidence>
<dbReference type="AlphaFoldDB" id="A0AAV4VXN8"/>
<name>A0AAV4VXN8_9ARAC</name>
<organism evidence="1 2">
    <name type="scientific">Caerostris darwini</name>
    <dbReference type="NCBI Taxonomy" id="1538125"/>
    <lineage>
        <taxon>Eukaryota</taxon>
        <taxon>Metazoa</taxon>
        <taxon>Ecdysozoa</taxon>
        <taxon>Arthropoda</taxon>
        <taxon>Chelicerata</taxon>
        <taxon>Arachnida</taxon>
        <taxon>Araneae</taxon>
        <taxon>Araneomorphae</taxon>
        <taxon>Entelegynae</taxon>
        <taxon>Araneoidea</taxon>
        <taxon>Araneidae</taxon>
        <taxon>Caerostris</taxon>
    </lineage>
</organism>
<reference evidence="1 2" key="1">
    <citation type="submission" date="2021-06" db="EMBL/GenBank/DDBJ databases">
        <title>Caerostris darwini draft genome.</title>
        <authorList>
            <person name="Kono N."/>
            <person name="Arakawa K."/>
        </authorList>
    </citation>
    <scope>NUCLEOTIDE SEQUENCE [LARGE SCALE GENOMIC DNA]</scope>
</reference>
<comment type="caution">
    <text evidence="1">The sequence shown here is derived from an EMBL/GenBank/DDBJ whole genome shotgun (WGS) entry which is preliminary data.</text>
</comment>
<accession>A0AAV4VXN8</accession>
<evidence type="ECO:0000313" key="1">
    <source>
        <dbReference type="EMBL" id="GIY74536.1"/>
    </source>
</evidence>